<organism evidence="1 2">
    <name type="scientific">Anisodus acutangulus</name>
    <dbReference type="NCBI Taxonomy" id="402998"/>
    <lineage>
        <taxon>Eukaryota</taxon>
        <taxon>Viridiplantae</taxon>
        <taxon>Streptophyta</taxon>
        <taxon>Embryophyta</taxon>
        <taxon>Tracheophyta</taxon>
        <taxon>Spermatophyta</taxon>
        <taxon>Magnoliopsida</taxon>
        <taxon>eudicotyledons</taxon>
        <taxon>Gunneridae</taxon>
        <taxon>Pentapetalae</taxon>
        <taxon>asterids</taxon>
        <taxon>lamiids</taxon>
        <taxon>Solanales</taxon>
        <taxon>Solanaceae</taxon>
        <taxon>Solanoideae</taxon>
        <taxon>Hyoscyameae</taxon>
        <taxon>Anisodus</taxon>
    </lineage>
</organism>
<keyword evidence="2" id="KW-1185">Reference proteome</keyword>
<dbReference type="EMBL" id="JAJAGQ010000018">
    <property type="protein sequence ID" value="KAJ8536072.1"/>
    <property type="molecule type" value="Genomic_DNA"/>
</dbReference>
<dbReference type="AlphaFoldDB" id="A0A9Q1R306"/>
<comment type="caution">
    <text evidence="1">The sequence shown here is derived from an EMBL/GenBank/DDBJ whole genome shotgun (WGS) entry which is preliminary data.</text>
</comment>
<proteinExistence type="predicted"/>
<gene>
    <name evidence="1" type="ORF">K7X08_034473</name>
</gene>
<name>A0A9Q1R306_9SOLA</name>
<sequence length="105" mass="12027">MREEGDMHEIGSYGVIDSANDLFGLAILGGGVGTREPKNHAISRAKVVKHEIIELTTVIILNRFYVFFKLYFDIDTECKKLDKYFRLEFKRIDPDKVKKSSNKTG</sequence>
<evidence type="ECO:0000313" key="1">
    <source>
        <dbReference type="EMBL" id="KAJ8536072.1"/>
    </source>
</evidence>
<evidence type="ECO:0000313" key="2">
    <source>
        <dbReference type="Proteomes" id="UP001152561"/>
    </source>
</evidence>
<accession>A0A9Q1R306</accession>
<protein>
    <submittedName>
        <fullName evidence="1">Uncharacterized protein</fullName>
    </submittedName>
</protein>
<dbReference type="Proteomes" id="UP001152561">
    <property type="component" value="Unassembled WGS sequence"/>
</dbReference>
<reference evidence="2" key="1">
    <citation type="journal article" date="2023" name="Proc. Natl. Acad. Sci. U.S.A.">
        <title>Genomic and structural basis for evolution of tropane alkaloid biosynthesis.</title>
        <authorList>
            <person name="Wanga Y.-J."/>
            <person name="Taina T."/>
            <person name="Yua J.-Y."/>
            <person name="Lia J."/>
            <person name="Xua B."/>
            <person name="Chenc J."/>
            <person name="D'Auriad J.C."/>
            <person name="Huanga J.-P."/>
            <person name="Huanga S.-X."/>
        </authorList>
    </citation>
    <scope>NUCLEOTIDE SEQUENCE [LARGE SCALE GENOMIC DNA]</scope>
    <source>
        <strain evidence="2">cv. KIB-2019</strain>
    </source>
</reference>